<evidence type="ECO:0000256" key="5">
    <source>
        <dbReference type="ARBA" id="ARBA00022695"/>
    </source>
</evidence>
<protein>
    <recommendedName>
        <fullName evidence="12">DNA polymerase III beta sliding clamp central domain-containing protein</fullName>
    </recommendedName>
</protein>
<keyword evidence="5" id="KW-0548">Nucleotidyltransferase</keyword>
<dbReference type="InterPro" id="IPR022637">
    <property type="entry name" value="DNA_polIII_beta_cen"/>
</dbReference>
<keyword evidence="8" id="KW-0238">DNA-binding</keyword>
<evidence type="ECO:0000256" key="7">
    <source>
        <dbReference type="ARBA" id="ARBA00022932"/>
    </source>
</evidence>
<dbReference type="Gene3D" id="3.10.150.10">
    <property type="entry name" value="DNA Polymerase III, subunit A, domain 2"/>
    <property type="match status" value="2"/>
</dbReference>
<dbReference type="AlphaFoldDB" id="X1AIA5"/>
<evidence type="ECO:0000313" key="11">
    <source>
        <dbReference type="EMBL" id="GAG72383.1"/>
    </source>
</evidence>
<dbReference type="GO" id="GO:0009360">
    <property type="term" value="C:DNA polymerase III complex"/>
    <property type="evidence" value="ECO:0007669"/>
    <property type="project" value="InterPro"/>
</dbReference>
<comment type="subcellular location">
    <subcellularLocation>
        <location evidence="1">Cytoplasm</location>
    </subcellularLocation>
</comment>
<dbReference type="Pfam" id="PF02767">
    <property type="entry name" value="DNA_pol3_beta_2"/>
    <property type="match status" value="1"/>
</dbReference>
<name>X1AIA5_9ZZZZ</name>
<proteinExistence type="inferred from homology"/>
<dbReference type="Pfam" id="PF00712">
    <property type="entry name" value="DNA_pol3_beta"/>
    <property type="match status" value="1"/>
</dbReference>
<comment type="similarity">
    <text evidence="2">Belongs to the beta sliding clamp family.</text>
</comment>
<evidence type="ECO:0000256" key="2">
    <source>
        <dbReference type="ARBA" id="ARBA00010752"/>
    </source>
</evidence>
<comment type="caution">
    <text evidence="11">The sequence shown here is derived from an EMBL/GenBank/DDBJ whole genome shotgun (WGS) entry which is preliminary data.</text>
</comment>
<dbReference type="GO" id="GO:0003677">
    <property type="term" value="F:DNA binding"/>
    <property type="evidence" value="ECO:0007669"/>
    <property type="project" value="UniProtKB-KW"/>
</dbReference>
<dbReference type="GO" id="GO:0008408">
    <property type="term" value="F:3'-5' exonuclease activity"/>
    <property type="evidence" value="ECO:0007669"/>
    <property type="project" value="InterPro"/>
</dbReference>
<dbReference type="NCBIfam" id="TIGR00663">
    <property type="entry name" value="dnan"/>
    <property type="match status" value="1"/>
</dbReference>
<keyword evidence="3" id="KW-0963">Cytoplasm</keyword>
<feature type="non-terminal residue" evidence="11">
    <location>
        <position position="1"/>
    </location>
</feature>
<dbReference type="GO" id="GO:0005737">
    <property type="term" value="C:cytoplasm"/>
    <property type="evidence" value="ECO:0007669"/>
    <property type="project" value="UniProtKB-SubCell"/>
</dbReference>
<dbReference type="SUPFAM" id="SSF55979">
    <property type="entry name" value="DNA clamp"/>
    <property type="match status" value="2"/>
</dbReference>
<dbReference type="EMBL" id="BART01000441">
    <property type="protein sequence ID" value="GAG72383.1"/>
    <property type="molecule type" value="Genomic_DNA"/>
</dbReference>
<organism evidence="11">
    <name type="scientific">marine sediment metagenome</name>
    <dbReference type="NCBI Taxonomy" id="412755"/>
    <lineage>
        <taxon>unclassified sequences</taxon>
        <taxon>metagenomes</taxon>
        <taxon>ecological metagenomes</taxon>
    </lineage>
</organism>
<evidence type="ECO:0000256" key="6">
    <source>
        <dbReference type="ARBA" id="ARBA00022705"/>
    </source>
</evidence>
<accession>X1AIA5</accession>
<dbReference type="CDD" id="cd00140">
    <property type="entry name" value="beta_clamp"/>
    <property type="match status" value="1"/>
</dbReference>
<sequence>GILVESDKVLNLCATDLETTIITKIDAKVEKKGKTVIPSRLIFDILRNLPEAAVELEFIPNKSRVVIRCQNSIFNLNTLPANDFPTPPSIIEKNKCSLKFSIFKETINSVIKAASTDETRPVLTGILISIGKDFLKMVTTDSYRLAIKETKIKGGPKEEIKALVPAKVLSEIIRLPINDEENIEIVLGENLISFETKTAKVISRLIAGNFPDYEQLLTKDFKTIYI</sequence>
<feature type="domain" description="DNA polymerase III beta sliding clamp N-terminal" evidence="9">
    <location>
        <begin position="4"/>
        <end position="86"/>
    </location>
</feature>
<dbReference type="PANTHER" id="PTHR30478">
    <property type="entry name" value="DNA POLYMERASE III SUBUNIT BETA"/>
    <property type="match status" value="1"/>
</dbReference>
<keyword evidence="6" id="KW-0235">DNA replication</keyword>
<evidence type="ECO:0008006" key="12">
    <source>
        <dbReference type="Google" id="ProtNLM"/>
    </source>
</evidence>
<dbReference type="InterPro" id="IPR022634">
    <property type="entry name" value="DNA_polIII_beta_N"/>
</dbReference>
<dbReference type="InterPro" id="IPR046938">
    <property type="entry name" value="DNA_clamp_sf"/>
</dbReference>
<dbReference type="PANTHER" id="PTHR30478:SF0">
    <property type="entry name" value="BETA SLIDING CLAMP"/>
    <property type="match status" value="1"/>
</dbReference>
<evidence type="ECO:0000256" key="1">
    <source>
        <dbReference type="ARBA" id="ARBA00004496"/>
    </source>
</evidence>
<keyword evidence="4" id="KW-0808">Transferase</keyword>
<evidence type="ECO:0000256" key="3">
    <source>
        <dbReference type="ARBA" id="ARBA00022490"/>
    </source>
</evidence>
<evidence type="ECO:0000259" key="9">
    <source>
        <dbReference type="Pfam" id="PF00712"/>
    </source>
</evidence>
<reference evidence="11" key="1">
    <citation type="journal article" date="2014" name="Front. Microbiol.">
        <title>High frequency of phylogenetically diverse reductive dehalogenase-homologous genes in deep subseafloor sedimentary metagenomes.</title>
        <authorList>
            <person name="Kawai M."/>
            <person name="Futagami T."/>
            <person name="Toyoda A."/>
            <person name="Takaki Y."/>
            <person name="Nishi S."/>
            <person name="Hori S."/>
            <person name="Arai W."/>
            <person name="Tsubouchi T."/>
            <person name="Morono Y."/>
            <person name="Uchiyama I."/>
            <person name="Ito T."/>
            <person name="Fujiyama A."/>
            <person name="Inagaki F."/>
            <person name="Takami H."/>
        </authorList>
    </citation>
    <scope>NUCLEOTIDE SEQUENCE</scope>
    <source>
        <strain evidence="11">Expedition CK06-06</strain>
    </source>
</reference>
<evidence type="ECO:0000256" key="8">
    <source>
        <dbReference type="ARBA" id="ARBA00023125"/>
    </source>
</evidence>
<evidence type="ECO:0000256" key="4">
    <source>
        <dbReference type="ARBA" id="ARBA00022679"/>
    </source>
</evidence>
<dbReference type="GO" id="GO:0003887">
    <property type="term" value="F:DNA-directed DNA polymerase activity"/>
    <property type="evidence" value="ECO:0007669"/>
    <property type="project" value="UniProtKB-KW"/>
</dbReference>
<dbReference type="InterPro" id="IPR001001">
    <property type="entry name" value="DNA_polIII_beta"/>
</dbReference>
<keyword evidence="7" id="KW-0239">DNA-directed DNA polymerase</keyword>
<gene>
    <name evidence="11" type="ORF">S01H4_02121</name>
</gene>
<evidence type="ECO:0000259" key="10">
    <source>
        <dbReference type="Pfam" id="PF02767"/>
    </source>
</evidence>
<feature type="domain" description="DNA polymerase III beta sliding clamp central" evidence="10">
    <location>
        <begin position="99"/>
        <end position="212"/>
    </location>
</feature>
<dbReference type="SMART" id="SM00480">
    <property type="entry name" value="POL3Bc"/>
    <property type="match status" value="1"/>
</dbReference>
<dbReference type="GO" id="GO:0006271">
    <property type="term" value="P:DNA strand elongation involved in DNA replication"/>
    <property type="evidence" value="ECO:0007669"/>
    <property type="project" value="TreeGrafter"/>
</dbReference>